<proteinExistence type="predicted"/>
<gene>
    <name evidence="2" type="primary">AtMg00750_30</name>
    <name evidence="2" type="ORF">CK203_026540</name>
</gene>
<dbReference type="Pfam" id="PF00665">
    <property type="entry name" value="rve"/>
    <property type="match status" value="1"/>
</dbReference>
<dbReference type="PANTHER" id="PTHR47266">
    <property type="entry name" value="ENDONUCLEASE-RELATED"/>
    <property type="match status" value="1"/>
</dbReference>
<evidence type="ECO:0000313" key="2">
    <source>
        <dbReference type="EMBL" id="RVX00818.1"/>
    </source>
</evidence>
<name>A0A438IVP6_VITVI</name>
<dbReference type="EMBL" id="QGNW01000079">
    <property type="protein sequence ID" value="RVX00818.1"/>
    <property type="molecule type" value="Genomic_DNA"/>
</dbReference>
<dbReference type="GO" id="GO:0003676">
    <property type="term" value="F:nucleic acid binding"/>
    <property type="evidence" value="ECO:0007669"/>
    <property type="project" value="InterPro"/>
</dbReference>
<evidence type="ECO:0000259" key="1">
    <source>
        <dbReference type="PROSITE" id="PS50994"/>
    </source>
</evidence>
<dbReference type="Gene3D" id="1.10.340.70">
    <property type="match status" value="1"/>
</dbReference>
<feature type="domain" description="Integrase catalytic" evidence="1">
    <location>
        <begin position="86"/>
        <end position="183"/>
    </location>
</feature>
<dbReference type="InterPro" id="IPR001584">
    <property type="entry name" value="Integrase_cat-core"/>
</dbReference>
<dbReference type="InterPro" id="IPR036397">
    <property type="entry name" value="RNaseH_sf"/>
</dbReference>
<protein>
    <submittedName>
        <fullName evidence="2">Putative mitochondrial protein</fullName>
    </submittedName>
</protein>
<sequence>MLVEVTPWYAHIANYLVIGEVRKEQQGFLSHCHENACGGHFASQKTAMRVLQLGFCWPSLFKDAHTMCKSCDRCQRLGKLTCRNMMPLNPILIVDIFYVRGIDFMGPFPMSFGYYYILVGVDYVSKWVEAVPCKYNDHRVVLKFLKENIFSRFGVPKAIISDGGTHFCNKPFETLLAKYGVKHKKGHRVLLYDSKLHIFPSKLKSRWKGPFTIHQVHSNGVVELLNSNITQSFKVNGHRLKPFMEPFSRDKEEFILLNPHQA</sequence>
<dbReference type="PROSITE" id="PS50994">
    <property type="entry name" value="INTEGRASE"/>
    <property type="match status" value="1"/>
</dbReference>
<dbReference type="GO" id="GO:0015074">
    <property type="term" value="P:DNA integration"/>
    <property type="evidence" value="ECO:0007669"/>
    <property type="project" value="InterPro"/>
</dbReference>
<dbReference type="AlphaFoldDB" id="A0A438IVP6"/>
<dbReference type="SUPFAM" id="SSF53098">
    <property type="entry name" value="Ribonuclease H-like"/>
    <property type="match status" value="1"/>
</dbReference>
<organism evidence="2 3">
    <name type="scientific">Vitis vinifera</name>
    <name type="common">Grape</name>
    <dbReference type="NCBI Taxonomy" id="29760"/>
    <lineage>
        <taxon>Eukaryota</taxon>
        <taxon>Viridiplantae</taxon>
        <taxon>Streptophyta</taxon>
        <taxon>Embryophyta</taxon>
        <taxon>Tracheophyta</taxon>
        <taxon>Spermatophyta</taxon>
        <taxon>Magnoliopsida</taxon>
        <taxon>eudicotyledons</taxon>
        <taxon>Gunneridae</taxon>
        <taxon>Pentapetalae</taxon>
        <taxon>rosids</taxon>
        <taxon>Vitales</taxon>
        <taxon>Vitaceae</taxon>
        <taxon>Viteae</taxon>
        <taxon>Vitis</taxon>
    </lineage>
</organism>
<evidence type="ECO:0000313" key="3">
    <source>
        <dbReference type="Proteomes" id="UP000288805"/>
    </source>
</evidence>
<dbReference type="InterPro" id="IPR012337">
    <property type="entry name" value="RNaseH-like_sf"/>
</dbReference>
<dbReference type="InterPro" id="IPR041588">
    <property type="entry name" value="Integrase_H2C2"/>
</dbReference>
<dbReference type="Gene3D" id="3.30.420.10">
    <property type="entry name" value="Ribonuclease H-like superfamily/Ribonuclease H"/>
    <property type="match status" value="1"/>
</dbReference>
<dbReference type="Pfam" id="PF17921">
    <property type="entry name" value="Integrase_H2C2"/>
    <property type="match status" value="1"/>
</dbReference>
<comment type="caution">
    <text evidence="2">The sequence shown here is derived from an EMBL/GenBank/DDBJ whole genome shotgun (WGS) entry which is preliminary data.</text>
</comment>
<dbReference type="InterPro" id="IPR052160">
    <property type="entry name" value="Gypsy_RT_Integrase-like"/>
</dbReference>
<dbReference type="Proteomes" id="UP000288805">
    <property type="component" value="Unassembled WGS sequence"/>
</dbReference>
<accession>A0A438IVP6</accession>
<reference evidence="2 3" key="1">
    <citation type="journal article" date="2018" name="PLoS Genet.">
        <title>Population sequencing reveals clonal diversity and ancestral inbreeding in the grapevine cultivar Chardonnay.</title>
        <authorList>
            <person name="Roach M.J."/>
            <person name="Johnson D.L."/>
            <person name="Bohlmann J."/>
            <person name="van Vuuren H.J."/>
            <person name="Jones S.J."/>
            <person name="Pretorius I.S."/>
            <person name="Schmidt S.A."/>
            <person name="Borneman A.R."/>
        </authorList>
    </citation>
    <scope>NUCLEOTIDE SEQUENCE [LARGE SCALE GENOMIC DNA]</scope>
    <source>
        <strain evidence="3">cv. Chardonnay</strain>
        <tissue evidence="2">Leaf</tissue>
    </source>
</reference>